<dbReference type="GeneID" id="20087230"/>
<keyword evidence="2" id="KW-0808">Transferase</keyword>
<evidence type="ECO:0000313" key="2">
    <source>
        <dbReference type="EMBL" id="ETV96420.1"/>
    </source>
</evidence>
<dbReference type="GO" id="GO:0004674">
    <property type="term" value="F:protein serine/threonine kinase activity"/>
    <property type="evidence" value="ECO:0007669"/>
    <property type="project" value="UniProtKB-KW"/>
</dbReference>
<dbReference type="SUPFAM" id="SSF56112">
    <property type="entry name" value="Protein kinase-like (PK-like)"/>
    <property type="match status" value="1"/>
</dbReference>
<dbReference type="PANTHER" id="PTHR48011:SF18">
    <property type="entry name" value="MITOGEN-ACTIVATED PROTEIN KINASE KINASE KINASE 19-RELATED"/>
    <property type="match status" value="1"/>
</dbReference>
<dbReference type="PROSITE" id="PS50011">
    <property type="entry name" value="PROTEIN_KINASE_DOM"/>
    <property type="match status" value="1"/>
</dbReference>
<evidence type="ECO:0000259" key="1">
    <source>
        <dbReference type="PROSITE" id="PS50011"/>
    </source>
</evidence>
<dbReference type="InterPro" id="IPR000719">
    <property type="entry name" value="Prot_kinase_dom"/>
</dbReference>
<dbReference type="Pfam" id="PF00069">
    <property type="entry name" value="Pkinase"/>
    <property type="match status" value="1"/>
</dbReference>
<sequence>MKHESDWAREVWTRRGLDSKYVLGLLPSHVPADCADHIAQLQLSSMSNVTMALFRHMIVLPAADRSLEDVFLKERPSIDVVIAVVKEVATALHHLHADHGLVHGDFKKLNVVRVDNRFKLIDLDAATHVNDPIGAKFSSGIAPPEMFYRLPDAAAHASFEQHFNDNAGLWAKVKPKGHFVVRSYRQDADASKLPYELVAATPAIDMWALGCMLFQMVSGEELVPTDVNQDVTADSIHIAATWSDAKLCRRIESQVANQHAQDLLKHLLVVDPASRVSAAAVLDHPFLTGEPGHASTAVVHAFQDIQASHRDVEARLNLLLESAQTTDHLIQTARTQLTTLKQSVVRGVFDASEATVPTSFVVFPMRLTSAASSSHIEAAIAQHLRALLASVKSIAQATLRGDALAQVMTSLTNGQPLYLYLVDEVQGSIVLHDPNHIYPVEIHPQDTSFLAAVVPLLLDGLQAVARAQRATGQSNAAWFDAYDDIDALGQIDDMMATLWQGLCLRGAALRRLKLWLFEKDPTASFAGLERVLVADGLVRWTSHAQAQQLRGSAPFHAHDGKGSVGGMALLDMMLDVTTPDV</sequence>
<dbReference type="VEuPathDB" id="FungiDB:H310_10180"/>
<dbReference type="InterPro" id="IPR011009">
    <property type="entry name" value="Kinase-like_dom_sf"/>
</dbReference>
<organism evidence="2">
    <name type="scientific">Aphanomyces invadans</name>
    <dbReference type="NCBI Taxonomy" id="157072"/>
    <lineage>
        <taxon>Eukaryota</taxon>
        <taxon>Sar</taxon>
        <taxon>Stramenopiles</taxon>
        <taxon>Oomycota</taxon>
        <taxon>Saprolegniomycetes</taxon>
        <taxon>Saprolegniales</taxon>
        <taxon>Verrucalvaceae</taxon>
        <taxon>Aphanomyces</taxon>
    </lineage>
</organism>
<dbReference type="STRING" id="157072.A0A024TQM2"/>
<proteinExistence type="predicted"/>
<dbReference type="GO" id="GO:0007165">
    <property type="term" value="P:signal transduction"/>
    <property type="evidence" value="ECO:0007669"/>
    <property type="project" value="TreeGrafter"/>
</dbReference>
<dbReference type="SMART" id="SM00220">
    <property type="entry name" value="S_TKc"/>
    <property type="match status" value="1"/>
</dbReference>
<keyword evidence="2" id="KW-0418">Kinase</keyword>
<keyword evidence="2" id="KW-0723">Serine/threonine-protein kinase</keyword>
<dbReference type="AlphaFoldDB" id="A0A024TQM2"/>
<accession>A0A024TQM2</accession>
<dbReference type="OrthoDB" id="193242at2759"/>
<dbReference type="RefSeq" id="XP_008874683.1">
    <property type="nucleotide sequence ID" value="XM_008876461.1"/>
</dbReference>
<gene>
    <name evidence="2" type="ORF">H310_10180</name>
</gene>
<reference evidence="2" key="1">
    <citation type="submission" date="2013-12" db="EMBL/GenBank/DDBJ databases">
        <title>The Genome Sequence of Aphanomyces invadans NJM9701.</title>
        <authorList>
            <consortium name="The Broad Institute Genomics Platform"/>
            <person name="Russ C."/>
            <person name="Tyler B."/>
            <person name="van West P."/>
            <person name="Dieguez-Uribeondo J."/>
            <person name="Young S.K."/>
            <person name="Zeng Q."/>
            <person name="Gargeya S."/>
            <person name="Fitzgerald M."/>
            <person name="Abouelleil A."/>
            <person name="Alvarado L."/>
            <person name="Chapman S.B."/>
            <person name="Gainer-Dewar J."/>
            <person name="Goldberg J."/>
            <person name="Griggs A."/>
            <person name="Gujja S."/>
            <person name="Hansen M."/>
            <person name="Howarth C."/>
            <person name="Imamovic A."/>
            <person name="Ireland A."/>
            <person name="Larimer J."/>
            <person name="McCowan C."/>
            <person name="Murphy C."/>
            <person name="Pearson M."/>
            <person name="Poon T.W."/>
            <person name="Priest M."/>
            <person name="Roberts A."/>
            <person name="Saif S."/>
            <person name="Shea T."/>
            <person name="Sykes S."/>
            <person name="Wortman J."/>
            <person name="Nusbaum C."/>
            <person name="Birren B."/>
        </authorList>
    </citation>
    <scope>NUCLEOTIDE SEQUENCE [LARGE SCALE GENOMIC DNA]</scope>
    <source>
        <strain evidence="2">NJM9701</strain>
    </source>
</reference>
<dbReference type="InterPro" id="IPR052751">
    <property type="entry name" value="Plant_MAPKKK"/>
</dbReference>
<dbReference type="Gene3D" id="1.10.510.10">
    <property type="entry name" value="Transferase(Phosphotransferase) domain 1"/>
    <property type="match status" value="1"/>
</dbReference>
<protein>
    <submittedName>
        <fullName evidence="2">Serine/threonine protein kinase</fullName>
    </submittedName>
</protein>
<feature type="domain" description="Protein kinase" evidence="1">
    <location>
        <begin position="1"/>
        <end position="287"/>
    </location>
</feature>
<name>A0A024TQM2_9STRA</name>
<dbReference type="EMBL" id="KI913976">
    <property type="protein sequence ID" value="ETV96420.1"/>
    <property type="molecule type" value="Genomic_DNA"/>
</dbReference>
<dbReference type="PANTHER" id="PTHR48011">
    <property type="entry name" value="CCR4-NOT TRANSCRIPTIONAL COMPLEX SUBUNIT CAF120-RELATED"/>
    <property type="match status" value="1"/>
</dbReference>
<dbReference type="GO" id="GO:0005524">
    <property type="term" value="F:ATP binding"/>
    <property type="evidence" value="ECO:0007669"/>
    <property type="project" value="InterPro"/>
</dbReference>